<dbReference type="EMBL" id="JBBCAQ010000022">
    <property type="protein sequence ID" value="KAK7591032.1"/>
    <property type="molecule type" value="Genomic_DNA"/>
</dbReference>
<dbReference type="Proteomes" id="UP001367676">
    <property type="component" value="Unassembled WGS sequence"/>
</dbReference>
<feature type="compositionally biased region" description="Polar residues" evidence="1">
    <location>
        <begin position="37"/>
        <end position="50"/>
    </location>
</feature>
<evidence type="ECO:0000313" key="2">
    <source>
        <dbReference type="EMBL" id="KAK7591032.1"/>
    </source>
</evidence>
<organism evidence="2 3">
    <name type="scientific">Parthenolecanium corni</name>
    <dbReference type="NCBI Taxonomy" id="536013"/>
    <lineage>
        <taxon>Eukaryota</taxon>
        <taxon>Metazoa</taxon>
        <taxon>Ecdysozoa</taxon>
        <taxon>Arthropoda</taxon>
        <taxon>Hexapoda</taxon>
        <taxon>Insecta</taxon>
        <taxon>Pterygota</taxon>
        <taxon>Neoptera</taxon>
        <taxon>Paraneoptera</taxon>
        <taxon>Hemiptera</taxon>
        <taxon>Sternorrhyncha</taxon>
        <taxon>Coccoidea</taxon>
        <taxon>Coccidae</taxon>
        <taxon>Parthenolecanium</taxon>
    </lineage>
</organism>
<sequence>MENQKGNPGNGSRSNNVNGGSSARGGSSRGSGGNSSVTIQTSSGTVRTHASSAKLVNDLAWDMAKASTPNYHDRQHLAEHFARKFWDD</sequence>
<accession>A0AAN9Y4N6</accession>
<feature type="region of interest" description="Disordered" evidence="1">
    <location>
        <begin position="1"/>
        <end position="50"/>
    </location>
</feature>
<reference evidence="2 3" key="1">
    <citation type="submission" date="2024-03" db="EMBL/GenBank/DDBJ databases">
        <title>Adaptation during the transition from Ophiocordyceps entomopathogen to insect associate is accompanied by gene loss and intensified selection.</title>
        <authorList>
            <person name="Ward C.M."/>
            <person name="Onetto C.A."/>
            <person name="Borneman A.R."/>
        </authorList>
    </citation>
    <scope>NUCLEOTIDE SEQUENCE [LARGE SCALE GENOMIC DNA]</scope>
    <source>
        <strain evidence="2">AWRI1</strain>
        <tissue evidence="2">Single Adult Female</tissue>
    </source>
</reference>
<evidence type="ECO:0000313" key="3">
    <source>
        <dbReference type="Proteomes" id="UP001367676"/>
    </source>
</evidence>
<proteinExistence type="predicted"/>
<comment type="caution">
    <text evidence="2">The sequence shown here is derived from an EMBL/GenBank/DDBJ whole genome shotgun (WGS) entry which is preliminary data.</text>
</comment>
<feature type="compositionally biased region" description="Low complexity" evidence="1">
    <location>
        <begin position="1"/>
        <end position="26"/>
    </location>
</feature>
<dbReference type="AlphaFoldDB" id="A0AAN9Y4N6"/>
<keyword evidence="3" id="KW-1185">Reference proteome</keyword>
<evidence type="ECO:0000256" key="1">
    <source>
        <dbReference type="SAM" id="MobiDB-lite"/>
    </source>
</evidence>
<gene>
    <name evidence="2" type="ORF">V9T40_002645</name>
</gene>
<name>A0AAN9Y4N6_9HEMI</name>
<protein>
    <submittedName>
        <fullName evidence="2">Uncharacterized protein</fullName>
    </submittedName>
</protein>